<reference evidence="1 2" key="1">
    <citation type="submission" date="2017-12" db="EMBL/GenBank/DDBJ databases">
        <title>Genomic analysis of a novel phage Vp_R1 lytic to Vibrio parahaemolyticus.</title>
        <authorList>
            <person name="Ren H."/>
            <person name="Li Z."/>
        </authorList>
    </citation>
    <scope>NUCLEOTIDE SEQUENCE [LARGE SCALE GENOMIC DNA]</scope>
</reference>
<evidence type="ECO:0000313" key="1">
    <source>
        <dbReference type="EMBL" id="AUG88429.1"/>
    </source>
</evidence>
<name>A0A2H5BQ20_9CAUD</name>
<dbReference type="Proteomes" id="UP000240283">
    <property type="component" value="Segment"/>
</dbReference>
<accession>A0A2H5BQ20</accession>
<proteinExistence type="predicted"/>
<gene>
    <name evidence="1" type="ORF">VPR_065</name>
</gene>
<evidence type="ECO:0000313" key="2">
    <source>
        <dbReference type="Proteomes" id="UP000240283"/>
    </source>
</evidence>
<sequence length="48" mass="5699">MEENSETLRFFLLTTARNMDECETEEALEKQIKLYADVDEMLRTQLTV</sequence>
<protein>
    <submittedName>
        <fullName evidence="1">Uncharacterized protein</fullName>
    </submittedName>
</protein>
<dbReference type="EMBL" id="MG603697">
    <property type="protein sequence ID" value="AUG88429.1"/>
    <property type="molecule type" value="Genomic_DNA"/>
</dbReference>
<keyword evidence="2" id="KW-1185">Reference proteome</keyword>
<organism evidence="1 2">
    <name type="scientific">Vibrio phage Vp_R1</name>
    <dbReference type="NCBI Taxonomy" id="2059867"/>
    <lineage>
        <taxon>Viruses</taxon>
        <taxon>Duplodnaviria</taxon>
        <taxon>Heunggongvirae</taxon>
        <taxon>Uroviricota</taxon>
        <taxon>Caudoviricetes</taxon>
        <taxon>Grimontviridae</taxon>
        <taxon>Dalianvirus</taxon>
        <taxon>Dalianvirus R1</taxon>
    </lineage>
</organism>